<feature type="transmembrane region" description="Helical" evidence="1">
    <location>
        <begin position="49"/>
        <end position="68"/>
    </location>
</feature>
<keyword evidence="1" id="KW-0472">Membrane</keyword>
<feature type="transmembrane region" description="Helical" evidence="1">
    <location>
        <begin position="26"/>
        <end position="43"/>
    </location>
</feature>
<evidence type="ECO:0000313" key="2">
    <source>
        <dbReference type="EMBL" id="CAA7263814.1"/>
    </source>
</evidence>
<accession>A0A8S0W5V2</accession>
<reference evidence="2 3" key="1">
    <citation type="submission" date="2020-01" db="EMBL/GenBank/DDBJ databases">
        <authorList>
            <person name="Gupta K D."/>
        </authorList>
    </citation>
    <scope>NUCLEOTIDE SEQUENCE [LARGE SCALE GENOMIC DNA]</scope>
</reference>
<dbReference type="EMBL" id="CACVBS010000041">
    <property type="protein sequence ID" value="CAA7263814.1"/>
    <property type="molecule type" value="Genomic_DNA"/>
</dbReference>
<keyword evidence="1" id="KW-0812">Transmembrane</keyword>
<gene>
    <name evidence="2" type="ORF">AAE3_LOCUS5939</name>
</gene>
<evidence type="ECO:0008006" key="4">
    <source>
        <dbReference type="Google" id="ProtNLM"/>
    </source>
</evidence>
<name>A0A8S0W5V2_CYCAE</name>
<keyword evidence="3" id="KW-1185">Reference proteome</keyword>
<dbReference type="OrthoDB" id="3067668at2759"/>
<comment type="caution">
    <text evidence="2">The sequence shown here is derived from an EMBL/GenBank/DDBJ whole genome shotgun (WGS) entry which is preliminary data.</text>
</comment>
<sequence length="274" mass="31065">MGTGCDGGHKAKPASLLAALFPTRTIFPPSVVLCVCFFAQMAFLSSDVAFASFLLYLWESLVAIFTWIRVHVEVFGRSCPRYFYVHDLESGLVDEKREFYEELPQFPNTPTHLRGGAYEKRHPTIRFVQSHTPQTDPTFAPVSTQLECSEYFVDLGAVKTQHRWKLLLRGQRYIPRPSHQIKSKTHPTGNQLGTLAHPPEARGEDFRKWILVTQTLFPSRASQSRSSRLLRGFRRMRTSSHLLFSNSIYASHRAPPASSYSHLAASVSRRSPLA</sequence>
<protein>
    <recommendedName>
        <fullName evidence="4">Transmembrane protein</fullName>
    </recommendedName>
</protein>
<dbReference type="Proteomes" id="UP000467700">
    <property type="component" value="Unassembled WGS sequence"/>
</dbReference>
<organism evidence="2 3">
    <name type="scientific">Cyclocybe aegerita</name>
    <name type="common">Black poplar mushroom</name>
    <name type="synonym">Agrocybe aegerita</name>
    <dbReference type="NCBI Taxonomy" id="1973307"/>
    <lineage>
        <taxon>Eukaryota</taxon>
        <taxon>Fungi</taxon>
        <taxon>Dikarya</taxon>
        <taxon>Basidiomycota</taxon>
        <taxon>Agaricomycotina</taxon>
        <taxon>Agaricomycetes</taxon>
        <taxon>Agaricomycetidae</taxon>
        <taxon>Agaricales</taxon>
        <taxon>Agaricineae</taxon>
        <taxon>Bolbitiaceae</taxon>
        <taxon>Cyclocybe</taxon>
    </lineage>
</organism>
<evidence type="ECO:0000256" key="1">
    <source>
        <dbReference type="SAM" id="Phobius"/>
    </source>
</evidence>
<proteinExistence type="predicted"/>
<evidence type="ECO:0000313" key="3">
    <source>
        <dbReference type="Proteomes" id="UP000467700"/>
    </source>
</evidence>
<dbReference type="AlphaFoldDB" id="A0A8S0W5V2"/>
<keyword evidence="1" id="KW-1133">Transmembrane helix</keyword>